<dbReference type="InterPro" id="IPR038186">
    <property type="entry name" value="CHAD_dom_sf"/>
</dbReference>
<organism evidence="3 4">
    <name type="scientific">Candidatus Thiomargarita nelsonii</name>
    <dbReference type="NCBI Taxonomy" id="1003181"/>
    <lineage>
        <taxon>Bacteria</taxon>
        <taxon>Pseudomonadati</taxon>
        <taxon>Pseudomonadota</taxon>
        <taxon>Gammaproteobacteria</taxon>
        <taxon>Thiotrichales</taxon>
        <taxon>Thiotrichaceae</taxon>
        <taxon>Thiomargarita</taxon>
    </lineage>
</organism>
<evidence type="ECO:0000313" key="3">
    <source>
        <dbReference type="EMBL" id="KHD07269.1"/>
    </source>
</evidence>
<dbReference type="InterPro" id="IPR007899">
    <property type="entry name" value="CHAD_dom"/>
</dbReference>
<evidence type="ECO:0000259" key="1">
    <source>
        <dbReference type="PROSITE" id="PS51707"/>
    </source>
</evidence>
<dbReference type="GO" id="GO:0050355">
    <property type="term" value="F:inorganic triphosphate phosphatase activity"/>
    <property type="evidence" value="ECO:0007669"/>
    <property type="project" value="InterPro"/>
</dbReference>
<dbReference type="Gene3D" id="1.40.20.10">
    <property type="entry name" value="CHAD domain"/>
    <property type="match status" value="1"/>
</dbReference>
<dbReference type="InterPro" id="IPR033469">
    <property type="entry name" value="CYTH-like_dom_sf"/>
</dbReference>
<dbReference type="Gene3D" id="2.40.320.10">
    <property type="entry name" value="Hypothetical Protein Pfu-838710-001"/>
    <property type="match status" value="1"/>
</dbReference>
<gene>
    <name evidence="3" type="ORF">PN36_17200</name>
</gene>
<accession>A0A0A6PAJ5</accession>
<dbReference type="PANTHER" id="PTHR39569:SF1">
    <property type="entry name" value="INORGANIC TRIPHOSPHATASE"/>
    <property type="match status" value="1"/>
</dbReference>
<comment type="caution">
    <text evidence="3">The sequence shown here is derived from an EMBL/GenBank/DDBJ whole genome shotgun (WGS) entry which is preliminary data.</text>
</comment>
<dbReference type="SUPFAM" id="SSF55154">
    <property type="entry name" value="CYTH-like phosphatases"/>
    <property type="match status" value="1"/>
</dbReference>
<protein>
    <recommendedName>
        <fullName evidence="5">Adenylate cyclase</fullName>
    </recommendedName>
</protein>
<dbReference type="Pfam" id="PF01928">
    <property type="entry name" value="CYTH"/>
    <property type="match status" value="1"/>
</dbReference>
<dbReference type="AlphaFoldDB" id="A0A0A6PAJ5"/>
<dbReference type="EMBL" id="JSZA02000065">
    <property type="protein sequence ID" value="KHD07269.1"/>
    <property type="molecule type" value="Genomic_DNA"/>
</dbReference>
<evidence type="ECO:0000259" key="2">
    <source>
        <dbReference type="PROSITE" id="PS51708"/>
    </source>
</evidence>
<evidence type="ECO:0008006" key="5">
    <source>
        <dbReference type="Google" id="ProtNLM"/>
    </source>
</evidence>
<dbReference type="CDD" id="cd07756">
    <property type="entry name" value="CYTH-like_Pase_CHAD"/>
    <property type="match status" value="1"/>
</dbReference>
<dbReference type="SMART" id="SM01118">
    <property type="entry name" value="CYTH"/>
    <property type="match status" value="1"/>
</dbReference>
<keyword evidence="4" id="KW-1185">Reference proteome</keyword>
<feature type="domain" description="CHAD" evidence="2">
    <location>
        <begin position="217"/>
        <end position="490"/>
    </location>
</feature>
<dbReference type="SMART" id="SM00880">
    <property type="entry name" value="CHAD"/>
    <property type="match status" value="1"/>
</dbReference>
<reference evidence="3 4" key="1">
    <citation type="journal article" date="2016" name="Front. Microbiol.">
        <title>Single-Cell (Meta-)Genomics of a Dimorphic Candidatus Thiomargarita nelsonii Reveals Genomic Plasticity.</title>
        <authorList>
            <person name="Flood B.E."/>
            <person name="Fliss P."/>
            <person name="Jones D.S."/>
            <person name="Dick G.J."/>
            <person name="Jain S."/>
            <person name="Kaster A.K."/>
            <person name="Winkel M."/>
            <person name="Mussmann M."/>
            <person name="Bailey J."/>
        </authorList>
    </citation>
    <scope>NUCLEOTIDE SEQUENCE [LARGE SCALE GENOMIC DNA]</scope>
    <source>
        <strain evidence="3">Hydrate Ridge</strain>
    </source>
</reference>
<sequence length="495" mass="56864">MSTETELKLYIEPKEVDKFTLHPLLQSAKHKAKALYSNTYFDSLAHDLLQQGVGLRVRRIGEKRLQTLKTAGKALGGLHQRQEWEYEISANTPDYSQFPKGALPDWCAKAQNLEKLGPLFTTDFMRTTWDLVLDDSEIEVALDQGEIKSQSASLPLSEVELELKSGSPVQLYQLALTLLDAHPLIIENKSKAERGYGLDKPQSLTYRKAGAVILKPEMSAEQAFIHIIWHCIGHLQANEDMVLYGQDIEGVHQMRVALRRLRSCLSLYKPLIPNETHKTLRQELKWITSILGVARDWDVFALSLTQMQAQDNKFPLKDLHKTVTKLQRQAYVAVRQALRSPRYSRLLLMLGKYLTQRHWRKKLEVALDNPARDFASQILESHYQRVCQEGENFTQLNAKQLHDLRISIKKMAYGTRFFAELYSPRAYSKKLSYLQDELGILNDGNVANDLLNKAGLDKNAPARHFLNGWYAHQQMTHLGRLGEAWQTFLKENIFW</sequence>
<name>A0A0A6PAJ5_9GAMM</name>
<dbReference type="Proteomes" id="UP000030428">
    <property type="component" value="Unassembled WGS sequence"/>
</dbReference>
<dbReference type="InterPro" id="IPR039013">
    <property type="entry name" value="YgiF"/>
</dbReference>
<dbReference type="PANTHER" id="PTHR39569">
    <property type="entry name" value="INORGANIC TRIPHOSPHATASE"/>
    <property type="match status" value="1"/>
</dbReference>
<dbReference type="InterPro" id="IPR023577">
    <property type="entry name" value="CYTH_domain"/>
</dbReference>
<feature type="domain" description="CYTH" evidence="1">
    <location>
        <begin position="2"/>
        <end position="202"/>
    </location>
</feature>
<evidence type="ECO:0000313" key="4">
    <source>
        <dbReference type="Proteomes" id="UP000030428"/>
    </source>
</evidence>
<proteinExistence type="predicted"/>
<dbReference type="Pfam" id="PF05235">
    <property type="entry name" value="CHAD"/>
    <property type="match status" value="1"/>
</dbReference>
<dbReference type="PROSITE" id="PS51707">
    <property type="entry name" value="CYTH"/>
    <property type="match status" value="1"/>
</dbReference>
<dbReference type="PROSITE" id="PS51708">
    <property type="entry name" value="CHAD"/>
    <property type="match status" value="1"/>
</dbReference>
<dbReference type="GO" id="GO:0046872">
    <property type="term" value="F:metal ion binding"/>
    <property type="evidence" value="ECO:0007669"/>
    <property type="project" value="TreeGrafter"/>
</dbReference>